<dbReference type="PROSITE" id="PS50059">
    <property type="entry name" value="FKBP_PPIASE"/>
    <property type="match status" value="1"/>
</dbReference>
<keyword evidence="3 5" id="KW-0697">Rotamase</keyword>
<accession>A0A165L1K2</accession>
<evidence type="ECO:0000259" key="7">
    <source>
        <dbReference type="PROSITE" id="PS50059"/>
    </source>
</evidence>
<evidence type="ECO:0000256" key="1">
    <source>
        <dbReference type="ARBA" id="ARBA00000971"/>
    </source>
</evidence>
<dbReference type="InterPro" id="IPR001179">
    <property type="entry name" value="PPIase_FKBP_dom"/>
</dbReference>
<evidence type="ECO:0000256" key="2">
    <source>
        <dbReference type="ARBA" id="ARBA00013194"/>
    </source>
</evidence>
<evidence type="ECO:0000256" key="4">
    <source>
        <dbReference type="ARBA" id="ARBA00023235"/>
    </source>
</evidence>
<dbReference type="Pfam" id="PF00254">
    <property type="entry name" value="FKBP_C"/>
    <property type="match status" value="1"/>
</dbReference>
<evidence type="ECO:0000313" key="8">
    <source>
        <dbReference type="EMBL" id="KZT63875.1"/>
    </source>
</evidence>
<dbReference type="PANTHER" id="PTHR45779">
    <property type="entry name" value="PEPTIDYLPROLYL ISOMERASE"/>
    <property type="match status" value="1"/>
</dbReference>
<sequence length="144" mass="15956">MRFVVFSLLCTALYGLLAFADAPEPPRDLQIQTEYMPPECPVKASNGDVLKVHYTGKLFSNGNKFDSSYDRNKAFSVTLGRGQVIKGWEQGLLGMCEGEKRTLIIPAHLAYGNRAMGAKIPANSALEFEVELMELDARGKRDEL</sequence>
<evidence type="ECO:0000313" key="9">
    <source>
        <dbReference type="Proteomes" id="UP000076727"/>
    </source>
</evidence>
<keyword evidence="6" id="KW-0732">Signal</keyword>
<name>A0A165L1K2_9APHY</name>
<dbReference type="EC" id="5.2.1.8" evidence="2 5"/>
<feature type="signal peptide" evidence="6">
    <location>
        <begin position="1"/>
        <end position="22"/>
    </location>
</feature>
<dbReference type="SUPFAM" id="SSF54534">
    <property type="entry name" value="FKBP-like"/>
    <property type="match status" value="1"/>
</dbReference>
<evidence type="ECO:0000256" key="6">
    <source>
        <dbReference type="SAM" id="SignalP"/>
    </source>
</evidence>
<proteinExistence type="predicted"/>
<dbReference type="Proteomes" id="UP000076727">
    <property type="component" value="Unassembled WGS sequence"/>
</dbReference>
<dbReference type="EMBL" id="KV429152">
    <property type="protein sequence ID" value="KZT63875.1"/>
    <property type="molecule type" value="Genomic_DNA"/>
</dbReference>
<dbReference type="FunFam" id="3.10.50.40:FF:000006">
    <property type="entry name" value="Peptidyl-prolyl cis-trans isomerase"/>
    <property type="match status" value="1"/>
</dbReference>
<dbReference type="InterPro" id="IPR044609">
    <property type="entry name" value="FKBP2/11"/>
</dbReference>
<evidence type="ECO:0000256" key="5">
    <source>
        <dbReference type="PROSITE-ProRule" id="PRU00277"/>
    </source>
</evidence>
<dbReference type="STRING" id="1314783.A0A165L1K2"/>
<dbReference type="PANTHER" id="PTHR45779:SF7">
    <property type="entry name" value="PEPTIDYLPROLYL ISOMERASE"/>
    <property type="match status" value="1"/>
</dbReference>
<reference evidence="8 9" key="1">
    <citation type="journal article" date="2016" name="Mol. Biol. Evol.">
        <title>Comparative Genomics of Early-Diverging Mushroom-Forming Fungi Provides Insights into the Origins of Lignocellulose Decay Capabilities.</title>
        <authorList>
            <person name="Nagy L.G."/>
            <person name="Riley R."/>
            <person name="Tritt A."/>
            <person name="Adam C."/>
            <person name="Daum C."/>
            <person name="Floudas D."/>
            <person name="Sun H."/>
            <person name="Yadav J.S."/>
            <person name="Pangilinan J."/>
            <person name="Larsson K.H."/>
            <person name="Matsuura K."/>
            <person name="Barry K."/>
            <person name="Labutti K."/>
            <person name="Kuo R."/>
            <person name="Ohm R.A."/>
            <person name="Bhattacharya S.S."/>
            <person name="Shirouzu T."/>
            <person name="Yoshinaga Y."/>
            <person name="Martin F.M."/>
            <person name="Grigoriev I.V."/>
            <person name="Hibbett D.S."/>
        </authorList>
    </citation>
    <scope>NUCLEOTIDE SEQUENCE [LARGE SCALE GENOMIC DNA]</scope>
    <source>
        <strain evidence="8 9">L-15889</strain>
    </source>
</reference>
<dbReference type="OrthoDB" id="1902587at2759"/>
<gene>
    <name evidence="8" type="ORF">DAEQUDRAFT_733360</name>
</gene>
<protein>
    <recommendedName>
        <fullName evidence="2 5">peptidylprolyl isomerase</fullName>
        <ecNumber evidence="2 5">5.2.1.8</ecNumber>
    </recommendedName>
</protein>
<dbReference type="GO" id="GO:0005783">
    <property type="term" value="C:endoplasmic reticulum"/>
    <property type="evidence" value="ECO:0007669"/>
    <property type="project" value="TreeGrafter"/>
</dbReference>
<dbReference type="InterPro" id="IPR046357">
    <property type="entry name" value="PPIase_dom_sf"/>
</dbReference>
<dbReference type="GO" id="GO:0003755">
    <property type="term" value="F:peptidyl-prolyl cis-trans isomerase activity"/>
    <property type="evidence" value="ECO:0007669"/>
    <property type="project" value="UniProtKB-KW"/>
</dbReference>
<keyword evidence="9" id="KW-1185">Reference proteome</keyword>
<organism evidence="8 9">
    <name type="scientific">Daedalea quercina L-15889</name>
    <dbReference type="NCBI Taxonomy" id="1314783"/>
    <lineage>
        <taxon>Eukaryota</taxon>
        <taxon>Fungi</taxon>
        <taxon>Dikarya</taxon>
        <taxon>Basidiomycota</taxon>
        <taxon>Agaricomycotina</taxon>
        <taxon>Agaricomycetes</taxon>
        <taxon>Polyporales</taxon>
        <taxon>Fomitopsis</taxon>
    </lineage>
</organism>
<feature type="domain" description="PPIase FKBP-type" evidence="7">
    <location>
        <begin position="47"/>
        <end position="136"/>
    </location>
</feature>
<evidence type="ECO:0000256" key="3">
    <source>
        <dbReference type="ARBA" id="ARBA00023110"/>
    </source>
</evidence>
<keyword evidence="4 5" id="KW-0413">Isomerase</keyword>
<dbReference type="AlphaFoldDB" id="A0A165L1K2"/>
<feature type="chain" id="PRO_5007861465" description="peptidylprolyl isomerase" evidence="6">
    <location>
        <begin position="23"/>
        <end position="144"/>
    </location>
</feature>
<dbReference type="Gene3D" id="3.10.50.40">
    <property type="match status" value="1"/>
</dbReference>
<comment type="catalytic activity">
    <reaction evidence="1 5">
        <text>[protein]-peptidylproline (omega=180) = [protein]-peptidylproline (omega=0)</text>
        <dbReference type="Rhea" id="RHEA:16237"/>
        <dbReference type="Rhea" id="RHEA-COMP:10747"/>
        <dbReference type="Rhea" id="RHEA-COMP:10748"/>
        <dbReference type="ChEBI" id="CHEBI:83833"/>
        <dbReference type="ChEBI" id="CHEBI:83834"/>
        <dbReference type="EC" id="5.2.1.8"/>
    </reaction>
</comment>